<reference evidence="2 3" key="1">
    <citation type="submission" date="2020-08" db="EMBL/GenBank/DDBJ databases">
        <title>Arenibacter gaetbuli sp. nov., isolated from a sand dune.</title>
        <authorList>
            <person name="Park S."/>
            <person name="Yoon J.-H."/>
        </authorList>
    </citation>
    <scope>NUCLEOTIDE SEQUENCE [LARGE SCALE GENOMIC DNA]</scope>
    <source>
        <strain evidence="2 3">BSSL-BM3</strain>
    </source>
</reference>
<dbReference type="Proteomes" id="UP000618952">
    <property type="component" value="Unassembled WGS sequence"/>
</dbReference>
<accession>A0ABR7QQS5</accession>
<keyword evidence="3" id="KW-1185">Reference proteome</keyword>
<name>A0ABR7QQS5_9FLAO</name>
<evidence type="ECO:0000313" key="2">
    <source>
        <dbReference type="EMBL" id="MBC8769414.1"/>
    </source>
</evidence>
<evidence type="ECO:0000313" key="3">
    <source>
        <dbReference type="Proteomes" id="UP000618952"/>
    </source>
</evidence>
<dbReference type="RefSeq" id="WP_187586208.1">
    <property type="nucleotide sequence ID" value="NZ_JACLHY010000017.1"/>
</dbReference>
<feature type="region of interest" description="Disordered" evidence="1">
    <location>
        <begin position="496"/>
        <end position="518"/>
    </location>
</feature>
<gene>
    <name evidence="2" type="ORF">H4O18_15560</name>
</gene>
<organism evidence="2 3">
    <name type="scientific">Arenibacter arenosicollis</name>
    <dbReference type="NCBI Taxonomy" id="2762274"/>
    <lineage>
        <taxon>Bacteria</taxon>
        <taxon>Pseudomonadati</taxon>
        <taxon>Bacteroidota</taxon>
        <taxon>Flavobacteriia</taxon>
        <taxon>Flavobacteriales</taxon>
        <taxon>Flavobacteriaceae</taxon>
        <taxon>Arenibacter</taxon>
    </lineage>
</organism>
<comment type="caution">
    <text evidence="2">The sequence shown here is derived from an EMBL/GenBank/DDBJ whole genome shotgun (WGS) entry which is preliminary data.</text>
</comment>
<dbReference type="EMBL" id="JACLHY010000017">
    <property type="protein sequence ID" value="MBC8769414.1"/>
    <property type="molecule type" value="Genomic_DNA"/>
</dbReference>
<proteinExistence type="predicted"/>
<sequence>MQSPNYIDDPDHYKRLISKINAEVNFPMYLRQNGYKLIKKSAGSMEFKNDRDRIVLQMAREPVTYFNRNDSQDKGLFFMFLMKRNTNFYKAVDAGLQIVNGIGYIENTAMEVQSSKAVRKSLAENFTIVPLRNSNYLRHQRCISKTTINDPLFKGRLLNAYSKRDKGHKNANIAFPKYDLEDHPQNYILYNKTYKSSRDNKIKKFRLVLNQKDHFLFYSNPIKNPYKIVVGESGIDLLSYHELNGSPDNFYVSFSGNVYQKKLDFFGQLTEPYLKTNSVSMISIMDNDIKGFEFDLKLFTNLINRFNPKVYVESSNRHGNVSLTINYTSKVGDQLTNHITLLEVKFKTLKAWDKLISNSIKWVKYKDKIILAFSLPEIIKLNQVNGGKNLFKSLIETITDFYLTFPATIHKSKGKDWNDDLKNYKNAKYVKFETISTDFMGIGDQIELKTTKGPEGAPNLGIIKSINSNSVECDFGLKFSYTIPFSEIRVHLKKNAPLTPEKRKNGTKKNNNLQNLIE</sequence>
<feature type="compositionally biased region" description="Polar residues" evidence="1">
    <location>
        <begin position="508"/>
        <end position="518"/>
    </location>
</feature>
<evidence type="ECO:0000256" key="1">
    <source>
        <dbReference type="SAM" id="MobiDB-lite"/>
    </source>
</evidence>
<protein>
    <submittedName>
        <fullName evidence="2">Toprim domain-containing protein</fullName>
    </submittedName>
</protein>